<feature type="transmembrane region" description="Helical" evidence="7">
    <location>
        <begin position="133"/>
        <end position="153"/>
    </location>
</feature>
<dbReference type="OrthoDB" id="9795150at2"/>
<gene>
    <name evidence="9" type="ORF">CJ255_13820</name>
</gene>
<keyword evidence="10" id="KW-1185">Reference proteome</keyword>
<evidence type="ECO:0000256" key="2">
    <source>
        <dbReference type="ARBA" id="ARBA00008335"/>
    </source>
</evidence>
<dbReference type="PANTHER" id="PTHR23514:SF3">
    <property type="entry name" value="BYPASS OF STOP CODON PROTEIN 6"/>
    <property type="match status" value="1"/>
</dbReference>
<feature type="transmembrane region" description="Helical" evidence="7">
    <location>
        <begin position="97"/>
        <end position="121"/>
    </location>
</feature>
<dbReference type="PANTHER" id="PTHR23514">
    <property type="entry name" value="BYPASS OF STOP CODON PROTEIN 6"/>
    <property type="match status" value="1"/>
</dbReference>
<feature type="transmembrane region" description="Helical" evidence="7">
    <location>
        <begin position="72"/>
        <end position="91"/>
    </location>
</feature>
<evidence type="ECO:0000256" key="6">
    <source>
        <dbReference type="ARBA" id="ARBA00023136"/>
    </source>
</evidence>
<protein>
    <recommendedName>
        <fullName evidence="8">Major facilitator superfamily (MFS) profile domain-containing protein</fullName>
    </recommendedName>
</protein>
<feature type="transmembrane region" description="Helical" evidence="7">
    <location>
        <begin position="12"/>
        <end position="35"/>
    </location>
</feature>
<dbReference type="AlphaFoldDB" id="A0A2A6RHX4"/>
<organism evidence="9 10">
    <name type="scientific">Candidatus Viridilinea mediisalina</name>
    <dbReference type="NCBI Taxonomy" id="2024553"/>
    <lineage>
        <taxon>Bacteria</taxon>
        <taxon>Bacillati</taxon>
        <taxon>Chloroflexota</taxon>
        <taxon>Chloroflexia</taxon>
        <taxon>Chloroflexales</taxon>
        <taxon>Chloroflexineae</taxon>
        <taxon>Oscillochloridaceae</taxon>
        <taxon>Candidatus Viridilinea</taxon>
    </lineage>
</organism>
<proteinExistence type="inferred from homology"/>
<feature type="domain" description="Major facilitator superfamily (MFS) profile" evidence="8">
    <location>
        <begin position="10"/>
        <end position="172"/>
    </location>
</feature>
<feature type="transmembrane region" description="Helical" evidence="7">
    <location>
        <begin position="41"/>
        <end position="60"/>
    </location>
</feature>
<comment type="subcellular location">
    <subcellularLocation>
        <location evidence="1">Cell membrane</location>
        <topology evidence="1">Multi-pass membrane protein</topology>
    </subcellularLocation>
</comment>
<evidence type="ECO:0000256" key="1">
    <source>
        <dbReference type="ARBA" id="ARBA00004651"/>
    </source>
</evidence>
<evidence type="ECO:0000256" key="3">
    <source>
        <dbReference type="ARBA" id="ARBA00022448"/>
    </source>
</evidence>
<sequence>MQSLRRPGLLVGLAYVAFISLGLPEGLTGVAWPSIRATFDLPLGALGALISTITIGYLIASFSAARLMQRLGVGWLLTLSSLITALSLLAYGILPSWALMVGFGVLVGVGAGAIDVGLNTYAAAHFSPRTMNWLHAAFGLGATIGPLVMSAVISSGGSWRLGFLLVGGVSAP</sequence>
<evidence type="ECO:0000256" key="7">
    <source>
        <dbReference type="SAM" id="Phobius"/>
    </source>
</evidence>
<dbReference type="SUPFAM" id="SSF103473">
    <property type="entry name" value="MFS general substrate transporter"/>
    <property type="match status" value="1"/>
</dbReference>
<evidence type="ECO:0000256" key="5">
    <source>
        <dbReference type="ARBA" id="ARBA00022989"/>
    </source>
</evidence>
<name>A0A2A6RHX4_9CHLR</name>
<dbReference type="Proteomes" id="UP000220527">
    <property type="component" value="Unassembled WGS sequence"/>
</dbReference>
<reference evidence="10" key="1">
    <citation type="submission" date="2017-08" db="EMBL/GenBank/DDBJ databases">
        <authorList>
            <person name="Grouzdev D.S."/>
            <person name="Gaisin V.A."/>
            <person name="Rysina M.S."/>
            <person name="Gorlenko V.M."/>
        </authorList>
    </citation>
    <scope>NUCLEOTIDE SEQUENCE [LARGE SCALE GENOMIC DNA]</scope>
    <source>
        <strain evidence="10">Kir15-3F</strain>
    </source>
</reference>
<keyword evidence="5 7" id="KW-1133">Transmembrane helix</keyword>
<accession>A0A2A6RHX4</accession>
<keyword evidence="3" id="KW-0813">Transport</keyword>
<dbReference type="InterPro" id="IPR020846">
    <property type="entry name" value="MFS_dom"/>
</dbReference>
<evidence type="ECO:0000256" key="4">
    <source>
        <dbReference type="ARBA" id="ARBA00022692"/>
    </source>
</evidence>
<dbReference type="PROSITE" id="PS50850">
    <property type="entry name" value="MFS"/>
    <property type="match status" value="1"/>
</dbReference>
<evidence type="ECO:0000313" key="9">
    <source>
        <dbReference type="EMBL" id="PDW02479.1"/>
    </source>
</evidence>
<keyword evidence="6 7" id="KW-0472">Membrane</keyword>
<comment type="similarity">
    <text evidence="2">Belongs to the major facilitator superfamily.</text>
</comment>
<evidence type="ECO:0000259" key="8">
    <source>
        <dbReference type="PROSITE" id="PS50850"/>
    </source>
</evidence>
<dbReference type="GO" id="GO:0005886">
    <property type="term" value="C:plasma membrane"/>
    <property type="evidence" value="ECO:0007669"/>
    <property type="project" value="UniProtKB-SubCell"/>
</dbReference>
<dbReference type="Pfam" id="PF07690">
    <property type="entry name" value="MFS_1"/>
    <property type="match status" value="1"/>
</dbReference>
<dbReference type="GO" id="GO:0022857">
    <property type="term" value="F:transmembrane transporter activity"/>
    <property type="evidence" value="ECO:0007669"/>
    <property type="project" value="InterPro"/>
</dbReference>
<dbReference type="InterPro" id="IPR036259">
    <property type="entry name" value="MFS_trans_sf"/>
</dbReference>
<dbReference type="RefSeq" id="WP_097644690.1">
    <property type="nucleotide sequence ID" value="NZ_NQWI01000066.1"/>
</dbReference>
<dbReference type="InterPro" id="IPR051788">
    <property type="entry name" value="MFS_Transporter"/>
</dbReference>
<keyword evidence="4 7" id="KW-0812">Transmembrane</keyword>
<dbReference type="EMBL" id="NQWI01000066">
    <property type="protein sequence ID" value="PDW02479.1"/>
    <property type="molecule type" value="Genomic_DNA"/>
</dbReference>
<dbReference type="InterPro" id="IPR011701">
    <property type="entry name" value="MFS"/>
</dbReference>
<comment type="caution">
    <text evidence="9">The sequence shown here is derived from an EMBL/GenBank/DDBJ whole genome shotgun (WGS) entry which is preliminary data.</text>
</comment>
<dbReference type="Gene3D" id="1.20.1250.20">
    <property type="entry name" value="MFS general substrate transporter like domains"/>
    <property type="match status" value="1"/>
</dbReference>
<evidence type="ECO:0000313" key="10">
    <source>
        <dbReference type="Proteomes" id="UP000220527"/>
    </source>
</evidence>